<dbReference type="PROSITE" id="PS51125">
    <property type="entry name" value="NHL"/>
    <property type="match status" value="2"/>
</dbReference>
<gene>
    <name evidence="4 5" type="primary">NHLRC4</name>
</gene>
<evidence type="ECO:0000313" key="4">
    <source>
        <dbReference type="RefSeq" id="XP_033770469.1"/>
    </source>
</evidence>
<dbReference type="RefSeq" id="XP_033770469.1">
    <property type="nucleotide sequence ID" value="XM_033914578.1"/>
</dbReference>
<feature type="repeat" description="NHL" evidence="2">
    <location>
        <begin position="267"/>
        <end position="341"/>
    </location>
</feature>
<accession>A0A6P8P4V4</accession>
<sequence length="364" mass="40437">MDNSLETTRQKENLLRAVRSLQVKSENTLQKSSPILSYHQGMGMVKEHHIQQLSEKTKVICHDLENIKNLLYFRQNNLVLQIPNPDGSRYGQTSSIHCSLDGTAYVSSENGPWVHLLSRSGHILQSLQCVDWGREKEYFLPEDITVTRSGMVAVTDMLNGVIRIFNPHSKFSQGDWIKIGKFESPMGIGVDSMGRILVADYTQGNVYIFTVDHAFKVQHVHAVSGLCGPRYVSLAPDGGMVVSEECGDVKIFGNNHKLIYSISDKYGHQFGNPAGVCTDTEGNIIVADEQQKQITLFPVNGPPVCLVSKGLRRPTGVSCSSFGQLLVVDAGENCVKVFKYKVKPYNNPESPRISENSNLSPRLR</sequence>
<dbReference type="InterPro" id="IPR001258">
    <property type="entry name" value="NHL_repeat"/>
</dbReference>
<dbReference type="GO" id="GO:0000209">
    <property type="term" value="P:protein polyubiquitination"/>
    <property type="evidence" value="ECO:0007669"/>
    <property type="project" value="TreeGrafter"/>
</dbReference>
<dbReference type="RefSeq" id="XP_033770471.1">
    <property type="nucleotide sequence ID" value="XM_033914580.1"/>
</dbReference>
<dbReference type="GO" id="GO:0043161">
    <property type="term" value="P:proteasome-mediated ubiquitin-dependent protein catabolic process"/>
    <property type="evidence" value="ECO:0007669"/>
    <property type="project" value="TreeGrafter"/>
</dbReference>
<dbReference type="PANTHER" id="PTHR24104">
    <property type="entry name" value="E3 UBIQUITIN-PROTEIN LIGASE NHLRC1-RELATED"/>
    <property type="match status" value="1"/>
</dbReference>
<evidence type="ECO:0000313" key="5">
    <source>
        <dbReference type="RefSeq" id="XP_033770471.1"/>
    </source>
</evidence>
<dbReference type="Proteomes" id="UP000515159">
    <property type="component" value="Chromosome 11"/>
</dbReference>
<organism evidence="3 5">
    <name type="scientific">Geotrypetes seraphini</name>
    <name type="common">Gaboon caecilian</name>
    <name type="synonym">Caecilia seraphini</name>
    <dbReference type="NCBI Taxonomy" id="260995"/>
    <lineage>
        <taxon>Eukaryota</taxon>
        <taxon>Metazoa</taxon>
        <taxon>Chordata</taxon>
        <taxon>Craniata</taxon>
        <taxon>Vertebrata</taxon>
        <taxon>Euteleostomi</taxon>
        <taxon>Amphibia</taxon>
        <taxon>Gymnophiona</taxon>
        <taxon>Geotrypetes</taxon>
    </lineage>
</organism>
<evidence type="ECO:0000313" key="3">
    <source>
        <dbReference type="Proteomes" id="UP000515159"/>
    </source>
</evidence>
<dbReference type="InterPro" id="IPR011042">
    <property type="entry name" value="6-blade_b-propeller_TolB-like"/>
</dbReference>
<evidence type="ECO:0000256" key="2">
    <source>
        <dbReference type="PROSITE-ProRule" id="PRU00504"/>
    </source>
</evidence>
<dbReference type="Gene3D" id="2.120.10.30">
    <property type="entry name" value="TolB, C-terminal domain"/>
    <property type="match status" value="1"/>
</dbReference>
<dbReference type="CTD" id="283948"/>
<feature type="repeat" description="NHL" evidence="2">
    <location>
        <begin position="180"/>
        <end position="212"/>
    </location>
</feature>
<keyword evidence="1" id="KW-0677">Repeat</keyword>
<protein>
    <submittedName>
        <fullName evidence="4 5">NHL-repeat-containing protein 4</fullName>
    </submittedName>
</protein>
<proteinExistence type="predicted"/>
<keyword evidence="3" id="KW-1185">Reference proteome</keyword>
<evidence type="ECO:0000256" key="1">
    <source>
        <dbReference type="ARBA" id="ARBA00022737"/>
    </source>
</evidence>
<dbReference type="GO" id="GO:0061630">
    <property type="term" value="F:ubiquitin protein ligase activity"/>
    <property type="evidence" value="ECO:0007669"/>
    <property type="project" value="TreeGrafter"/>
</dbReference>
<dbReference type="KEGG" id="gsh:117345643"/>
<dbReference type="SUPFAM" id="SSF101898">
    <property type="entry name" value="NHL repeat"/>
    <property type="match status" value="1"/>
</dbReference>
<dbReference type="InterPro" id="IPR050952">
    <property type="entry name" value="TRIM-NHL_E3_ligases"/>
</dbReference>
<dbReference type="AlphaFoldDB" id="A0A6P8P4V4"/>
<reference evidence="4 5" key="1">
    <citation type="submission" date="2025-04" db="UniProtKB">
        <authorList>
            <consortium name="RefSeq"/>
        </authorList>
    </citation>
    <scope>IDENTIFICATION</scope>
</reference>
<dbReference type="GeneID" id="117345643"/>
<name>A0A6P8P4V4_GEOSA</name>
<dbReference type="PANTHER" id="PTHR24104:SF21">
    <property type="entry name" value="TRIPARTITE MOTIF-CONTAINING PROTEIN 3"/>
    <property type="match status" value="1"/>
</dbReference>
<dbReference type="OrthoDB" id="10020332at2759"/>